<evidence type="ECO:0000313" key="3">
    <source>
        <dbReference type="EnsemblPlants" id="KQK05408"/>
    </source>
</evidence>
<dbReference type="EnsemblPlants" id="KQK05408">
    <property type="protein sequence ID" value="KQK05408"/>
    <property type="gene ID" value="BRADI_2g19913v3"/>
</dbReference>
<evidence type="ECO:0000313" key="4">
    <source>
        <dbReference type="Proteomes" id="UP000008810"/>
    </source>
</evidence>
<proteinExistence type="predicted"/>
<keyword evidence="4" id="KW-1185">Reference proteome</keyword>
<dbReference type="EMBL" id="CM000881">
    <property type="protein sequence ID" value="KQK05408.1"/>
    <property type="molecule type" value="Genomic_DNA"/>
</dbReference>
<dbReference type="AlphaFoldDB" id="A0A0Q3G219"/>
<reference evidence="2 3" key="1">
    <citation type="journal article" date="2010" name="Nature">
        <title>Genome sequencing and analysis of the model grass Brachypodium distachyon.</title>
        <authorList>
            <consortium name="International Brachypodium Initiative"/>
        </authorList>
    </citation>
    <scope>NUCLEOTIDE SEQUENCE [LARGE SCALE GENOMIC DNA]</scope>
    <source>
        <strain evidence="2 3">Bd21</strain>
    </source>
</reference>
<feature type="region of interest" description="Disordered" evidence="1">
    <location>
        <begin position="38"/>
        <end position="76"/>
    </location>
</feature>
<accession>A0A0Q3G219</accession>
<organism evidence="2">
    <name type="scientific">Brachypodium distachyon</name>
    <name type="common">Purple false brome</name>
    <name type="synonym">Trachynia distachya</name>
    <dbReference type="NCBI Taxonomy" id="15368"/>
    <lineage>
        <taxon>Eukaryota</taxon>
        <taxon>Viridiplantae</taxon>
        <taxon>Streptophyta</taxon>
        <taxon>Embryophyta</taxon>
        <taxon>Tracheophyta</taxon>
        <taxon>Spermatophyta</taxon>
        <taxon>Magnoliopsida</taxon>
        <taxon>Liliopsida</taxon>
        <taxon>Poales</taxon>
        <taxon>Poaceae</taxon>
        <taxon>BOP clade</taxon>
        <taxon>Pooideae</taxon>
        <taxon>Stipodae</taxon>
        <taxon>Brachypodieae</taxon>
        <taxon>Brachypodium</taxon>
    </lineage>
</organism>
<evidence type="ECO:0000256" key="1">
    <source>
        <dbReference type="SAM" id="MobiDB-lite"/>
    </source>
</evidence>
<reference evidence="2" key="2">
    <citation type="submission" date="2017-06" db="EMBL/GenBank/DDBJ databases">
        <title>WGS assembly of Brachypodium distachyon.</title>
        <authorList>
            <consortium name="The International Brachypodium Initiative"/>
            <person name="Lucas S."/>
            <person name="Harmon-Smith M."/>
            <person name="Lail K."/>
            <person name="Tice H."/>
            <person name="Grimwood J."/>
            <person name="Bruce D."/>
            <person name="Barry K."/>
            <person name="Shu S."/>
            <person name="Lindquist E."/>
            <person name="Wang M."/>
            <person name="Pitluck S."/>
            <person name="Vogel J.P."/>
            <person name="Garvin D.F."/>
            <person name="Mockler T.C."/>
            <person name="Schmutz J."/>
            <person name="Rokhsar D."/>
            <person name="Bevan M.W."/>
        </authorList>
    </citation>
    <scope>NUCLEOTIDE SEQUENCE</scope>
    <source>
        <strain evidence="2">Bd21</strain>
    </source>
</reference>
<dbReference type="Gramene" id="KQK05408">
    <property type="protein sequence ID" value="KQK05408"/>
    <property type="gene ID" value="BRADI_2g19913v3"/>
</dbReference>
<protein>
    <submittedName>
        <fullName evidence="2 3">Uncharacterized protein</fullName>
    </submittedName>
</protein>
<gene>
    <name evidence="2" type="ORF">BRADI_2g19913v3</name>
</gene>
<dbReference type="OrthoDB" id="683678at2759"/>
<name>A0A0Q3G219_BRADI</name>
<dbReference type="Proteomes" id="UP000008810">
    <property type="component" value="Chromosome 2"/>
</dbReference>
<evidence type="ECO:0000313" key="2">
    <source>
        <dbReference type="EMBL" id="KQK05408.1"/>
    </source>
</evidence>
<sequence>MCVMGGKGGLVQLDPVVGEERAQVAGEEQATMRWRRMRGRLGPAQLRPPHLRGRGCNREGSHLRRTPPAAVDHRAPPVVALLASRPSASRGR</sequence>
<dbReference type="InParanoid" id="A0A0Q3G219"/>
<reference evidence="3" key="3">
    <citation type="submission" date="2018-08" db="UniProtKB">
        <authorList>
            <consortium name="EnsemblPlants"/>
        </authorList>
    </citation>
    <scope>IDENTIFICATION</scope>
    <source>
        <strain evidence="3">cv. Bd21</strain>
    </source>
</reference>